<feature type="domain" description="RNA polymerase sigma-70 region 3" evidence="6">
    <location>
        <begin position="174"/>
        <end position="236"/>
    </location>
</feature>
<dbReference type="Gene3D" id="1.10.10.10">
    <property type="entry name" value="Winged helix-like DNA-binding domain superfamily/Winged helix DNA-binding domain"/>
    <property type="match status" value="2"/>
</dbReference>
<dbReference type="CDD" id="cd06171">
    <property type="entry name" value="Sigma70_r4"/>
    <property type="match status" value="1"/>
</dbReference>
<evidence type="ECO:0000256" key="4">
    <source>
        <dbReference type="ARBA" id="ARBA00023163"/>
    </source>
</evidence>
<dbReference type="SUPFAM" id="SSF88946">
    <property type="entry name" value="Sigma2 domain of RNA polymerase sigma factors"/>
    <property type="match status" value="1"/>
</dbReference>
<dbReference type="InterPro" id="IPR036388">
    <property type="entry name" value="WH-like_DNA-bd_sf"/>
</dbReference>
<dbReference type="InterPro" id="IPR007630">
    <property type="entry name" value="RNA_pol_sigma70_r4"/>
</dbReference>
<sequence>MRRTDTGVVTDVAPPTDTTTHTSTHTSTDADDTPTGAAPAPRVLPTRPAARTQTLPRAQRRLLTGQLLEQAHQATDEAERARLVDEVVVLNLEVALSLASRFRGRGVARDDLEQVASMALVRAAQRFDASMDHDFLSYAVPTIRGELRRYFRDHGWTVRPPRRVQEIQAIAIETRDNLAERKGSVPTEAEIAAALGEDEATVREALSAEGCFTPTSLDVPTGADSGLSLGDVLGAPDRDTEAAEARVVLQPVVRQLSARDRRILQMRFFDECTQQEIADEIGVTQMQVSRLLTRIMRDLRKALEDSPEAEEAAATVAAGRSPRRVVERAHARR</sequence>
<evidence type="ECO:0000259" key="8">
    <source>
        <dbReference type="Pfam" id="PF04545"/>
    </source>
</evidence>
<feature type="region of interest" description="Disordered" evidence="5">
    <location>
        <begin position="1"/>
        <end position="55"/>
    </location>
</feature>
<dbReference type="InterPro" id="IPR000943">
    <property type="entry name" value="RNA_pol_sigma70"/>
</dbReference>
<keyword evidence="10" id="KW-1185">Reference proteome</keyword>
<evidence type="ECO:0000259" key="6">
    <source>
        <dbReference type="Pfam" id="PF04539"/>
    </source>
</evidence>
<keyword evidence="2" id="KW-0731">Sigma factor</keyword>
<dbReference type="PRINTS" id="PR00046">
    <property type="entry name" value="SIGMA70FCT"/>
</dbReference>
<evidence type="ECO:0000256" key="1">
    <source>
        <dbReference type="ARBA" id="ARBA00023015"/>
    </source>
</evidence>
<feature type="compositionally biased region" description="Low complexity" evidence="5">
    <location>
        <begin position="1"/>
        <end position="41"/>
    </location>
</feature>
<dbReference type="Gene3D" id="1.20.120.1810">
    <property type="match status" value="1"/>
</dbReference>
<dbReference type="RefSeq" id="WP_246283375.1">
    <property type="nucleotide sequence ID" value="NZ_JACCAC010000001.1"/>
</dbReference>
<feature type="compositionally biased region" description="Basic and acidic residues" evidence="5">
    <location>
        <begin position="324"/>
        <end position="333"/>
    </location>
</feature>
<dbReference type="SUPFAM" id="SSF88659">
    <property type="entry name" value="Sigma3 and sigma4 domains of RNA polymerase sigma factors"/>
    <property type="match status" value="2"/>
</dbReference>
<evidence type="ECO:0000256" key="2">
    <source>
        <dbReference type="ARBA" id="ARBA00023082"/>
    </source>
</evidence>
<feature type="domain" description="RNA polymerase sigma-70 region 4" evidence="8">
    <location>
        <begin position="254"/>
        <end position="301"/>
    </location>
</feature>
<keyword evidence="4" id="KW-0804">Transcription</keyword>
<dbReference type="PANTHER" id="PTHR30385">
    <property type="entry name" value="SIGMA FACTOR F FLAGELLAR"/>
    <property type="match status" value="1"/>
</dbReference>
<dbReference type="GO" id="GO:0003677">
    <property type="term" value="F:DNA binding"/>
    <property type="evidence" value="ECO:0007669"/>
    <property type="project" value="UniProtKB-KW"/>
</dbReference>
<keyword evidence="1" id="KW-0805">Transcription regulation</keyword>
<dbReference type="GO" id="GO:0016987">
    <property type="term" value="F:sigma factor activity"/>
    <property type="evidence" value="ECO:0007669"/>
    <property type="project" value="UniProtKB-KW"/>
</dbReference>
<dbReference type="InterPro" id="IPR007627">
    <property type="entry name" value="RNA_pol_sigma70_r2"/>
</dbReference>
<dbReference type="Pfam" id="PF04539">
    <property type="entry name" value="Sigma70_r3"/>
    <property type="match status" value="1"/>
</dbReference>
<evidence type="ECO:0000256" key="3">
    <source>
        <dbReference type="ARBA" id="ARBA00023125"/>
    </source>
</evidence>
<gene>
    <name evidence="9" type="ORF">BJ989_000158</name>
</gene>
<feature type="domain" description="RNA polymerase sigma-70 region 2" evidence="7">
    <location>
        <begin position="92"/>
        <end position="157"/>
    </location>
</feature>
<organism evidence="9 10">
    <name type="scientific">Nocardioides perillae</name>
    <dbReference type="NCBI Taxonomy" id="1119534"/>
    <lineage>
        <taxon>Bacteria</taxon>
        <taxon>Bacillati</taxon>
        <taxon>Actinomycetota</taxon>
        <taxon>Actinomycetes</taxon>
        <taxon>Propionibacteriales</taxon>
        <taxon>Nocardioidaceae</taxon>
        <taxon>Nocardioides</taxon>
    </lineage>
</organism>
<dbReference type="Proteomes" id="UP000544110">
    <property type="component" value="Unassembled WGS sequence"/>
</dbReference>
<dbReference type="Pfam" id="PF04545">
    <property type="entry name" value="Sigma70_r4"/>
    <property type="match status" value="1"/>
</dbReference>
<dbReference type="Pfam" id="PF04542">
    <property type="entry name" value="Sigma70_r2"/>
    <property type="match status" value="1"/>
</dbReference>
<proteinExistence type="predicted"/>
<accession>A0A7Y9RR34</accession>
<evidence type="ECO:0000259" key="7">
    <source>
        <dbReference type="Pfam" id="PF04542"/>
    </source>
</evidence>
<evidence type="ECO:0000256" key="5">
    <source>
        <dbReference type="SAM" id="MobiDB-lite"/>
    </source>
</evidence>
<protein>
    <submittedName>
        <fullName evidence="9">RNA polymerase sigma-B factor</fullName>
    </submittedName>
</protein>
<dbReference type="GO" id="GO:0006352">
    <property type="term" value="P:DNA-templated transcription initiation"/>
    <property type="evidence" value="ECO:0007669"/>
    <property type="project" value="InterPro"/>
</dbReference>
<dbReference type="NCBIfam" id="TIGR02937">
    <property type="entry name" value="sigma70-ECF"/>
    <property type="match status" value="1"/>
</dbReference>
<name>A0A7Y9RR34_9ACTN</name>
<dbReference type="InterPro" id="IPR007624">
    <property type="entry name" value="RNA_pol_sigma70_r3"/>
</dbReference>
<comment type="caution">
    <text evidence="9">The sequence shown here is derived from an EMBL/GenBank/DDBJ whole genome shotgun (WGS) entry which is preliminary data.</text>
</comment>
<evidence type="ECO:0000313" key="10">
    <source>
        <dbReference type="Proteomes" id="UP000544110"/>
    </source>
</evidence>
<reference evidence="9 10" key="1">
    <citation type="submission" date="2020-07" db="EMBL/GenBank/DDBJ databases">
        <title>Sequencing the genomes of 1000 actinobacteria strains.</title>
        <authorList>
            <person name="Klenk H.-P."/>
        </authorList>
    </citation>
    <scope>NUCLEOTIDE SEQUENCE [LARGE SCALE GENOMIC DNA]</scope>
    <source>
        <strain evidence="9 10">DSM 24552</strain>
    </source>
</reference>
<dbReference type="InterPro" id="IPR014284">
    <property type="entry name" value="RNA_pol_sigma-70_dom"/>
</dbReference>
<feature type="region of interest" description="Disordered" evidence="5">
    <location>
        <begin position="304"/>
        <end position="333"/>
    </location>
</feature>
<dbReference type="InterPro" id="IPR013325">
    <property type="entry name" value="RNA_pol_sigma_r2"/>
</dbReference>
<dbReference type="AlphaFoldDB" id="A0A7Y9RR34"/>
<dbReference type="InterPro" id="IPR013324">
    <property type="entry name" value="RNA_pol_sigma_r3/r4-like"/>
</dbReference>
<keyword evidence="3" id="KW-0238">DNA-binding</keyword>
<dbReference type="EMBL" id="JACCAC010000001">
    <property type="protein sequence ID" value="NYG53854.1"/>
    <property type="molecule type" value="Genomic_DNA"/>
</dbReference>
<dbReference type="PANTHER" id="PTHR30385:SF4">
    <property type="entry name" value="RNA POLYMERASE SIGMA-E FACTOR"/>
    <property type="match status" value="1"/>
</dbReference>
<evidence type="ECO:0000313" key="9">
    <source>
        <dbReference type="EMBL" id="NYG53854.1"/>
    </source>
</evidence>